<dbReference type="Pfam" id="PF00248">
    <property type="entry name" value="Aldo_ket_red"/>
    <property type="match status" value="1"/>
</dbReference>
<dbReference type="AlphaFoldDB" id="A0A6C0RGW8"/>
<dbReference type="GO" id="GO:0005829">
    <property type="term" value="C:cytosol"/>
    <property type="evidence" value="ECO:0007669"/>
    <property type="project" value="TreeGrafter"/>
</dbReference>
<dbReference type="KEGG" id="drc:G0Q07_11620"/>
<dbReference type="InterPro" id="IPR023210">
    <property type="entry name" value="NADP_OxRdtase_dom"/>
</dbReference>
<dbReference type="RefSeq" id="WP_163346241.1">
    <property type="nucleotide sequence ID" value="NZ_CP048409.1"/>
</dbReference>
<protein>
    <submittedName>
        <fullName evidence="3">Aldo/keto reductase</fullName>
    </submittedName>
</protein>
<keyword evidence="4" id="KW-1185">Reference proteome</keyword>
<gene>
    <name evidence="3" type="ORF">G0Q07_11620</name>
</gene>
<dbReference type="SUPFAM" id="SSF51430">
    <property type="entry name" value="NAD(P)-linked oxidoreductase"/>
    <property type="match status" value="1"/>
</dbReference>
<proteinExistence type="predicted"/>
<sequence length="331" mass="36930">MDKVQLPSSDVKITPITFGAWAIGGWFWGGAEENESIKAIEAAIANGMTTIDTAPVYGFGQSEEFVGKAIKGKRSKVELLTKFGLVWDRKSGHIHYEKTVDNEGNPVSLYRLGSKKNVIKECEDCLQRLGTDYIDLFQQHWPDSSTPLEETMEALEILKDQGKIRAGGVSNYSANEMKKAEKYFKLSSNQVPYSMVNRDIEDEVVPHCIANNKAIIAYSPLQRGVLTGKITADYKFSEGDHRPTTPFFKEPNLSRINALLDKIKPIAESKQATLAQLVLNWTMRQPGITCVLAGARNEKQVLENLKAAELMVSDDEFASIRKKLDQLTLEV</sequence>
<accession>A0A6C0RGW8</accession>
<keyword evidence="1" id="KW-0560">Oxidoreductase</keyword>
<name>A0A6C0RGW8_9BACT</name>
<dbReference type="InterPro" id="IPR036812">
    <property type="entry name" value="NAD(P)_OxRdtase_dom_sf"/>
</dbReference>
<dbReference type="InterPro" id="IPR050523">
    <property type="entry name" value="AKR_Detox_Biosynth"/>
</dbReference>
<organism evidence="3 4">
    <name type="scientific">Draconibacterium halophilum</name>
    <dbReference type="NCBI Taxonomy" id="2706887"/>
    <lineage>
        <taxon>Bacteria</taxon>
        <taxon>Pseudomonadati</taxon>
        <taxon>Bacteroidota</taxon>
        <taxon>Bacteroidia</taxon>
        <taxon>Marinilabiliales</taxon>
        <taxon>Prolixibacteraceae</taxon>
        <taxon>Draconibacterium</taxon>
    </lineage>
</organism>
<dbReference type="PRINTS" id="PR00069">
    <property type="entry name" value="ALDKETRDTASE"/>
</dbReference>
<dbReference type="Gene3D" id="3.20.20.100">
    <property type="entry name" value="NADP-dependent oxidoreductase domain"/>
    <property type="match status" value="1"/>
</dbReference>
<feature type="domain" description="NADP-dependent oxidoreductase" evidence="2">
    <location>
        <begin position="15"/>
        <end position="324"/>
    </location>
</feature>
<dbReference type="InterPro" id="IPR020471">
    <property type="entry name" value="AKR"/>
</dbReference>
<evidence type="ECO:0000313" key="3">
    <source>
        <dbReference type="EMBL" id="QIA08321.1"/>
    </source>
</evidence>
<evidence type="ECO:0000313" key="4">
    <source>
        <dbReference type="Proteomes" id="UP000474630"/>
    </source>
</evidence>
<evidence type="ECO:0000259" key="2">
    <source>
        <dbReference type="Pfam" id="PF00248"/>
    </source>
</evidence>
<dbReference type="GO" id="GO:0016491">
    <property type="term" value="F:oxidoreductase activity"/>
    <property type="evidence" value="ECO:0007669"/>
    <property type="project" value="UniProtKB-KW"/>
</dbReference>
<reference evidence="3 4" key="1">
    <citation type="submission" date="2020-02" db="EMBL/GenBank/DDBJ databases">
        <title>Genome sequencing for Draconibacterium sp. strain M1.</title>
        <authorList>
            <person name="Park S.-J."/>
        </authorList>
    </citation>
    <scope>NUCLEOTIDE SEQUENCE [LARGE SCALE GENOMIC DNA]</scope>
    <source>
        <strain evidence="3 4">M1</strain>
    </source>
</reference>
<dbReference type="PANTHER" id="PTHR43364">
    <property type="entry name" value="NADH-SPECIFIC METHYLGLYOXAL REDUCTASE-RELATED"/>
    <property type="match status" value="1"/>
</dbReference>
<dbReference type="Proteomes" id="UP000474630">
    <property type="component" value="Chromosome"/>
</dbReference>
<dbReference type="EMBL" id="CP048409">
    <property type="protein sequence ID" value="QIA08321.1"/>
    <property type="molecule type" value="Genomic_DNA"/>
</dbReference>
<evidence type="ECO:0000256" key="1">
    <source>
        <dbReference type="ARBA" id="ARBA00023002"/>
    </source>
</evidence>
<dbReference type="PANTHER" id="PTHR43364:SF4">
    <property type="entry name" value="NAD(P)-LINKED OXIDOREDUCTASE SUPERFAMILY PROTEIN"/>
    <property type="match status" value="1"/>
</dbReference>